<dbReference type="InterPro" id="IPR020988">
    <property type="entry name" value="Pept_U32_collagenase"/>
</dbReference>
<name>A0A7X2SZY5_9CLOT</name>
<dbReference type="EMBL" id="VULX01000001">
    <property type="protein sequence ID" value="MSR89987.1"/>
    <property type="molecule type" value="Genomic_DNA"/>
</dbReference>
<dbReference type="Pfam" id="PF12392">
    <property type="entry name" value="DUF3656"/>
    <property type="match status" value="1"/>
</dbReference>
<dbReference type="PANTHER" id="PTHR30217:SF10">
    <property type="entry name" value="23S RRNA 5-HYDROXYCYTIDINE C2501 SYNTHASE"/>
    <property type="match status" value="1"/>
</dbReference>
<comment type="caution">
    <text evidence="2">The sequence shown here is derived from an EMBL/GenBank/DDBJ whole genome shotgun (WGS) entry which is preliminary data.</text>
</comment>
<proteinExistence type="predicted"/>
<dbReference type="InterPro" id="IPR051454">
    <property type="entry name" value="RNA/ubiquinone_mod_enzymes"/>
</dbReference>
<sequence length="780" mass="88694">MNDIELLAPAGSIESLYAAVLNGADAVYLGGSKFSARAYASNFDDENMEKAVDYAHSYGVKIYVTINTLMKENEIDEAVSYARFLYKIGVDAILVQDTGLFKMLKDSIEGVELHASTQLTVHNGEGAKFFKDAGFHRIVLSRELSLKEIEYISKELDIETEIFVHGALCVSYSGQCLMSSMIGGRSGNRGRCAQSCRLPYTLEAQKSKQIHKGYLLSPKDISGYNILKDLLKTGTSSLKIEGRMKRPEYVAGVVSEYRNAIDSLKKNKSIDYIRGDKTLLKLFNREGFSSAFFYKNTGRDMMAYNMPKNSGIKIGTVAKNEVKLTENLSKGDGIRYSNEKGFTVSKILINNNEVIHAQAGDTVKIFPKQYKNGDVLYKTSDNELNSSLKETFSDKYKRKIFLNAKVIFKVGSPLTISTEYNGKEYKAEGKIVENAINKPLSMEKVNDNLLKSVDNPYKFSKINYDFFEDGFLPISAINEVRREILEEINSYEIKKHKRIIKKPAIRQLEPKVKTEEEIYYIAYSKDQLNALLDNNANNVVVDIWSHDLDSITVEDFKIINNINIYIKVPNIIKQEFNSICKIIDNVLPFIKGIYTANVGIVNKYKGKTQLIGDYKLNIMNSKALEFYSDYYNIPVLSEELTRKEIKDICKKVNCDIGYTIYGRTELMINEYCVIGSIAGGKSTNVPCNRACERDKFILIDRMNEKFPVKTDKFCRARIYNSVPLNLIREKEELESFGINKFFIEFTNENYSECENIINWVCSGVEVDDEYTKGHYRRGVE</sequence>
<organism evidence="2 3">
    <name type="scientific">Inconstantimicrobium porci</name>
    <dbReference type="NCBI Taxonomy" id="2652291"/>
    <lineage>
        <taxon>Bacteria</taxon>
        <taxon>Bacillati</taxon>
        <taxon>Bacillota</taxon>
        <taxon>Clostridia</taxon>
        <taxon>Eubacteriales</taxon>
        <taxon>Clostridiaceae</taxon>
        <taxon>Inconstantimicrobium</taxon>
    </lineage>
</organism>
<dbReference type="RefSeq" id="WP_154529869.1">
    <property type="nucleotide sequence ID" value="NZ_VULX01000001.1"/>
</dbReference>
<dbReference type="Proteomes" id="UP000460287">
    <property type="component" value="Unassembled WGS sequence"/>
</dbReference>
<evidence type="ECO:0000313" key="2">
    <source>
        <dbReference type="EMBL" id="MSR89987.1"/>
    </source>
</evidence>
<dbReference type="PANTHER" id="PTHR30217">
    <property type="entry name" value="PEPTIDASE U32 FAMILY"/>
    <property type="match status" value="1"/>
</dbReference>
<evidence type="ECO:0000313" key="3">
    <source>
        <dbReference type="Proteomes" id="UP000460287"/>
    </source>
</evidence>
<dbReference type="InterPro" id="IPR001539">
    <property type="entry name" value="Peptidase_U32"/>
</dbReference>
<reference evidence="2 3" key="1">
    <citation type="submission" date="2019-08" db="EMBL/GenBank/DDBJ databases">
        <title>In-depth cultivation of the pig gut microbiome towards novel bacterial diversity and tailored functional studies.</title>
        <authorList>
            <person name="Wylensek D."/>
            <person name="Hitch T.C.A."/>
            <person name="Clavel T."/>
        </authorList>
    </citation>
    <scope>NUCLEOTIDE SEQUENCE [LARGE SCALE GENOMIC DNA]</scope>
    <source>
        <strain evidence="2 3">WCA-383-APC-5B</strain>
    </source>
</reference>
<accession>A0A7X2SZY5</accession>
<keyword evidence="3" id="KW-1185">Reference proteome</keyword>
<evidence type="ECO:0000259" key="1">
    <source>
        <dbReference type="Pfam" id="PF12392"/>
    </source>
</evidence>
<protein>
    <submittedName>
        <fullName evidence="2">U32 family peptidase</fullName>
    </submittedName>
</protein>
<feature type="domain" description="Peptidase U32 collagenase" evidence="1">
    <location>
        <begin position="376"/>
        <end position="489"/>
    </location>
</feature>
<dbReference type="Pfam" id="PF01136">
    <property type="entry name" value="Peptidase_U32"/>
    <property type="match status" value="2"/>
</dbReference>
<dbReference type="PROSITE" id="PS01276">
    <property type="entry name" value="PEPTIDASE_U32"/>
    <property type="match status" value="1"/>
</dbReference>
<gene>
    <name evidence="2" type="ORF">FYJ33_00820</name>
</gene>
<dbReference type="AlphaFoldDB" id="A0A7X2SZY5"/>